<dbReference type="SUPFAM" id="SSF158430">
    <property type="entry name" value="Bacillus cereus metalloprotein-like"/>
    <property type="match status" value="2"/>
</dbReference>
<evidence type="ECO:0008006" key="3">
    <source>
        <dbReference type="Google" id="ProtNLM"/>
    </source>
</evidence>
<evidence type="ECO:0000313" key="1">
    <source>
        <dbReference type="EMBL" id="MDQ0110906.1"/>
    </source>
</evidence>
<keyword evidence="2" id="KW-1185">Reference proteome</keyword>
<dbReference type="Pfam" id="PF11155">
    <property type="entry name" value="DUF2935"/>
    <property type="match status" value="2"/>
</dbReference>
<dbReference type="Proteomes" id="UP001229346">
    <property type="component" value="Unassembled WGS sequence"/>
</dbReference>
<gene>
    <name evidence="1" type="ORF">J2T15_000322</name>
</gene>
<sequence length="262" mass="30418">MDEQAWFEHRFWLQILGDHSRFINNALPPKEMKDIQTSALFIQLFDRLLTEARTQGSSLPELNQKAYDATISLRTFKLDLLDRLLLGKVSIGLTPTFINHMVNELEEYVKILTALLDGKPVPHFPSLHHDLLWLPDAAGHAAAIVMDLDSVEKRLIRKSQKFEKHFNEFYLKAIELTGYFRTMREHYPALSKFHEDVNMEMNVFMAFLNELEEMELSEELLSRLNPLVPDHMYREECYYLLKLSQSGAAAPPSCDPAKPRLE</sequence>
<evidence type="ECO:0000313" key="2">
    <source>
        <dbReference type="Proteomes" id="UP001229346"/>
    </source>
</evidence>
<protein>
    <recommendedName>
        <fullName evidence="3">DUF2935 domain-containing protein</fullName>
    </recommendedName>
</protein>
<comment type="caution">
    <text evidence="1">The sequence shown here is derived from an EMBL/GenBank/DDBJ whole genome shotgun (WGS) entry which is preliminary data.</text>
</comment>
<dbReference type="RefSeq" id="WP_307200379.1">
    <property type="nucleotide sequence ID" value="NZ_JAUSSU010000001.1"/>
</dbReference>
<name>A0ABT9TVK6_PAEHA</name>
<organism evidence="1 2">
    <name type="scientific">Paenibacillus harenae</name>
    <dbReference type="NCBI Taxonomy" id="306543"/>
    <lineage>
        <taxon>Bacteria</taxon>
        <taxon>Bacillati</taxon>
        <taxon>Bacillota</taxon>
        <taxon>Bacilli</taxon>
        <taxon>Bacillales</taxon>
        <taxon>Paenibacillaceae</taxon>
        <taxon>Paenibacillus</taxon>
    </lineage>
</organism>
<proteinExistence type="predicted"/>
<dbReference type="Gene3D" id="1.20.1260.120">
    <property type="entry name" value="Protein of unknown function DUF2935"/>
    <property type="match status" value="1"/>
</dbReference>
<reference evidence="1 2" key="1">
    <citation type="submission" date="2023-07" db="EMBL/GenBank/DDBJ databases">
        <title>Sorghum-associated microbial communities from plants grown in Nebraska, USA.</title>
        <authorList>
            <person name="Schachtman D."/>
        </authorList>
    </citation>
    <scope>NUCLEOTIDE SEQUENCE [LARGE SCALE GENOMIC DNA]</scope>
    <source>
        <strain evidence="1 2">CC482</strain>
    </source>
</reference>
<dbReference type="EMBL" id="JAUSSU010000001">
    <property type="protein sequence ID" value="MDQ0110906.1"/>
    <property type="molecule type" value="Genomic_DNA"/>
</dbReference>
<accession>A0ABT9TVK6</accession>
<dbReference type="InterPro" id="IPR021328">
    <property type="entry name" value="CotB-like"/>
</dbReference>